<dbReference type="InterPro" id="IPR036396">
    <property type="entry name" value="Cyt_P450_sf"/>
</dbReference>
<keyword evidence="5 9" id="KW-0479">Metal-binding</keyword>
<keyword evidence="4 9" id="KW-0349">Heme</keyword>
<keyword evidence="7 9" id="KW-0408">Iron</keyword>
<dbReference type="AlphaFoldDB" id="A0A0C9VWE6"/>
<evidence type="ECO:0000256" key="9">
    <source>
        <dbReference type="PIRSR" id="PIRSR602401-1"/>
    </source>
</evidence>
<organism evidence="10 11">
    <name type="scientific">Sphaerobolus stellatus (strain SS14)</name>
    <dbReference type="NCBI Taxonomy" id="990650"/>
    <lineage>
        <taxon>Eukaryota</taxon>
        <taxon>Fungi</taxon>
        <taxon>Dikarya</taxon>
        <taxon>Basidiomycota</taxon>
        <taxon>Agaricomycotina</taxon>
        <taxon>Agaricomycetes</taxon>
        <taxon>Phallomycetidae</taxon>
        <taxon>Geastrales</taxon>
        <taxon>Sphaerobolaceae</taxon>
        <taxon>Sphaerobolus</taxon>
    </lineage>
</organism>
<comment type="similarity">
    <text evidence="3">Belongs to the cytochrome P450 family.</text>
</comment>
<dbReference type="InterPro" id="IPR002401">
    <property type="entry name" value="Cyt_P450_E_grp-I"/>
</dbReference>
<dbReference type="GO" id="GO:0005506">
    <property type="term" value="F:iron ion binding"/>
    <property type="evidence" value="ECO:0007669"/>
    <property type="project" value="InterPro"/>
</dbReference>
<gene>
    <name evidence="10" type="ORF">M422DRAFT_205695</name>
</gene>
<comment type="cofactor">
    <cofactor evidence="1 9">
        <name>heme</name>
        <dbReference type="ChEBI" id="CHEBI:30413"/>
    </cofactor>
</comment>
<evidence type="ECO:0000256" key="6">
    <source>
        <dbReference type="ARBA" id="ARBA00023002"/>
    </source>
</evidence>
<dbReference type="HOGENOM" id="CLU_001570_2_3_1"/>
<dbReference type="OrthoDB" id="2789670at2759"/>
<evidence type="ECO:0000256" key="7">
    <source>
        <dbReference type="ARBA" id="ARBA00023004"/>
    </source>
</evidence>
<evidence type="ECO:0000256" key="2">
    <source>
        <dbReference type="ARBA" id="ARBA00005179"/>
    </source>
</evidence>
<dbReference type="GO" id="GO:0020037">
    <property type="term" value="F:heme binding"/>
    <property type="evidence" value="ECO:0007669"/>
    <property type="project" value="InterPro"/>
</dbReference>
<dbReference type="GO" id="GO:0004497">
    <property type="term" value="F:monooxygenase activity"/>
    <property type="evidence" value="ECO:0007669"/>
    <property type="project" value="UniProtKB-KW"/>
</dbReference>
<sequence length="513" mass="58422">MLIFLVIILGGLAFLALRDSRRHKLPPTPPGLPVIGNLHQLWTRPWITFMKWAEKYGPLFHINVAGQHTIVIANHKVATALLERRANIYSDRPMNIVVNDFLTRGMAFAFAQHNDVWRRMRRASHEVLNKQIARRYHNFQNVEASLLVNDLLKAPDSYENHLRRATTSLLLCIIYGLPPLTDSLDPVILKVNRVTERVLTAAGPGEFLVEYLTWIKYLPSWICKWKRDAEAAFISTTALFEDLYSNVKKRVEEGDNVPSVAASLVKDPIHQDLSFREKAWLAGTLYAAGSETTSKQMLWFLVAMVRYPSVQRRAQLEIDAIVGRGRLPNLDDLEALPYIRAIVKEVMRWRGVGPLGIPHRLCEDDYYEGYLLPKDTVCIVNSWGLNHDRSIYGEDAGFFRPERHLDETGIKLISYPDTKEEGHITYGFGRRVCVGRHVANNNMFIQMACILWCFDIRLGDDEAGKAVSIGDDDLIHDGLMTRPVPFPCEFIPRFPEADHIIKASVELAGFDPN</sequence>
<keyword evidence="11" id="KW-1185">Reference proteome</keyword>
<dbReference type="CDD" id="cd11065">
    <property type="entry name" value="CYP64-like"/>
    <property type="match status" value="1"/>
</dbReference>
<dbReference type="GO" id="GO:0016705">
    <property type="term" value="F:oxidoreductase activity, acting on paired donors, with incorporation or reduction of molecular oxygen"/>
    <property type="evidence" value="ECO:0007669"/>
    <property type="project" value="InterPro"/>
</dbReference>
<keyword evidence="6" id="KW-0560">Oxidoreductase</keyword>
<keyword evidence="8" id="KW-0503">Monooxygenase</keyword>
<evidence type="ECO:0000256" key="5">
    <source>
        <dbReference type="ARBA" id="ARBA00022723"/>
    </source>
</evidence>
<comment type="pathway">
    <text evidence="2">Secondary metabolite biosynthesis.</text>
</comment>
<dbReference type="PRINTS" id="PR00385">
    <property type="entry name" value="P450"/>
</dbReference>
<feature type="binding site" description="axial binding residue" evidence="9">
    <location>
        <position position="433"/>
    </location>
    <ligand>
        <name>heme</name>
        <dbReference type="ChEBI" id="CHEBI:30413"/>
    </ligand>
    <ligandPart>
        <name>Fe</name>
        <dbReference type="ChEBI" id="CHEBI:18248"/>
    </ligandPart>
</feature>
<evidence type="ECO:0000256" key="4">
    <source>
        <dbReference type="ARBA" id="ARBA00022617"/>
    </source>
</evidence>
<dbReference type="InterPro" id="IPR050364">
    <property type="entry name" value="Cytochrome_P450_fung"/>
</dbReference>
<evidence type="ECO:0000256" key="3">
    <source>
        <dbReference type="ARBA" id="ARBA00010617"/>
    </source>
</evidence>
<dbReference type="PANTHER" id="PTHR46300">
    <property type="entry name" value="P450, PUTATIVE (EUROFUNG)-RELATED-RELATED"/>
    <property type="match status" value="1"/>
</dbReference>
<dbReference type="SUPFAM" id="SSF48264">
    <property type="entry name" value="Cytochrome P450"/>
    <property type="match status" value="1"/>
</dbReference>
<dbReference type="PRINTS" id="PR00463">
    <property type="entry name" value="EP450I"/>
</dbReference>
<evidence type="ECO:0000256" key="8">
    <source>
        <dbReference type="ARBA" id="ARBA00023033"/>
    </source>
</evidence>
<dbReference type="InterPro" id="IPR001128">
    <property type="entry name" value="Cyt_P450"/>
</dbReference>
<protein>
    <recommendedName>
        <fullName evidence="12">Cytochrome P450</fullName>
    </recommendedName>
</protein>
<name>A0A0C9VWE6_SPHS4</name>
<evidence type="ECO:0000313" key="10">
    <source>
        <dbReference type="EMBL" id="KIJ48082.1"/>
    </source>
</evidence>
<dbReference type="Gene3D" id="1.10.630.10">
    <property type="entry name" value="Cytochrome P450"/>
    <property type="match status" value="1"/>
</dbReference>
<dbReference type="Proteomes" id="UP000054279">
    <property type="component" value="Unassembled WGS sequence"/>
</dbReference>
<evidence type="ECO:0000313" key="11">
    <source>
        <dbReference type="Proteomes" id="UP000054279"/>
    </source>
</evidence>
<evidence type="ECO:0008006" key="12">
    <source>
        <dbReference type="Google" id="ProtNLM"/>
    </source>
</evidence>
<evidence type="ECO:0000256" key="1">
    <source>
        <dbReference type="ARBA" id="ARBA00001971"/>
    </source>
</evidence>
<accession>A0A0C9VWE6</accession>
<dbReference type="EMBL" id="KN837099">
    <property type="protein sequence ID" value="KIJ48082.1"/>
    <property type="molecule type" value="Genomic_DNA"/>
</dbReference>
<proteinExistence type="inferred from homology"/>
<dbReference type="Pfam" id="PF00067">
    <property type="entry name" value="p450"/>
    <property type="match status" value="1"/>
</dbReference>
<reference evidence="10 11" key="1">
    <citation type="submission" date="2014-06" db="EMBL/GenBank/DDBJ databases">
        <title>Evolutionary Origins and Diversification of the Mycorrhizal Mutualists.</title>
        <authorList>
            <consortium name="DOE Joint Genome Institute"/>
            <consortium name="Mycorrhizal Genomics Consortium"/>
            <person name="Kohler A."/>
            <person name="Kuo A."/>
            <person name="Nagy L.G."/>
            <person name="Floudas D."/>
            <person name="Copeland A."/>
            <person name="Barry K.W."/>
            <person name="Cichocki N."/>
            <person name="Veneault-Fourrey C."/>
            <person name="LaButti K."/>
            <person name="Lindquist E.A."/>
            <person name="Lipzen A."/>
            <person name="Lundell T."/>
            <person name="Morin E."/>
            <person name="Murat C."/>
            <person name="Riley R."/>
            <person name="Ohm R."/>
            <person name="Sun H."/>
            <person name="Tunlid A."/>
            <person name="Henrissat B."/>
            <person name="Grigoriev I.V."/>
            <person name="Hibbett D.S."/>
            <person name="Martin F."/>
        </authorList>
    </citation>
    <scope>NUCLEOTIDE SEQUENCE [LARGE SCALE GENOMIC DNA]</scope>
    <source>
        <strain evidence="10 11">SS14</strain>
    </source>
</reference>